<sequence>MVRQATANDLDQLSVLFDGYRVFYRKTSDLSAARAFLAERIALKDSKIYVFEEEGQLSGFVQLYPLFSSTRMKKLWLLNDLYVDASQRGKGVSLKLIDEAKKLAYDTNACGVMLETEITNQIGNKLYPRTGFELNQSSNFYEWSVE</sequence>
<dbReference type="PROSITE" id="PS51186">
    <property type="entry name" value="GNAT"/>
    <property type="match status" value="1"/>
</dbReference>
<dbReference type="AlphaFoldDB" id="A0A7X8SR07"/>
<gene>
    <name evidence="4" type="ORF">HGP29_26015</name>
</gene>
<dbReference type="GO" id="GO:0016747">
    <property type="term" value="F:acyltransferase activity, transferring groups other than amino-acyl groups"/>
    <property type="evidence" value="ECO:0007669"/>
    <property type="project" value="InterPro"/>
</dbReference>
<dbReference type="CDD" id="cd04301">
    <property type="entry name" value="NAT_SF"/>
    <property type="match status" value="1"/>
</dbReference>
<dbReference type="RefSeq" id="WP_168885397.1">
    <property type="nucleotide sequence ID" value="NZ_JABAIL010000014.1"/>
</dbReference>
<dbReference type="InterPro" id="IPR016181">
    <property type="entry name" value="Acyl_CoA_acyltransferase"/>
</dbReference>
<dbReference type="Proteomes" id="UP000585050">
    <property type="component" value="Unassembled WGS sequence"/>
</dbReference>
<dbReference type="PANTHER" id="PTHR43800:SF1">
    <property type="entry name" value="PEPTIDYL-LYSINE N-ACETYLTRANSFERASE YJAB"/>
    <property type="match status" value="1"/>
</dbReference>
<keyword evidence="5" id="KW-1185">Reference proteome</keyword>
<comment type="caution">
    <text evidence="4">The sequence shown here is derived from an EMBL/GenBank/DDBJ whole genome shotgun (WGS) entry which is preliminary data.</text>
</comment>
<evidence type="ECO:0000313" key="5">
    <source>
        <dbReference type="Proteomes" id="UP000585050"/>
    </source>
</evidence>
<protein>
    <submittedName>
        <fullName evidence="4">GNAT family N-acetyltransferase</fullName>
    </submittedName>
</protein>
<dbReference type="EMBL" id="JABAIL010000014">
    <property type="protein sequence ID" value="NLR94688.1"/>
    <property type="molecule type" value="Genomic_DNA"/>
</dbReference>
<dbReference type="PANTHER" id="PTHR43800">
    <property type="entry name" value="PEPTIDYL-LYSINE N-ACETYLTRANSFERASE YJAB"/>
    <property type="match status" value="1"/>
</dbReference>
<dbReference type="SUPFAM" id="SSF55729">
    <property type="entry name" value="Acyl-CoA N-acyltransferases (Nat)"/>
    <property type="match status" value="1"/>
</dbReference>
<accession>A0A7X8SR07</accession>
<dbReference type="InterPro" id="IPR000182">
    <property type="entry name" value="GNAT_dom"/>
</dbReference>
<evidence type="ECO:0000256" key="2">
    <source>
        <dbReference type="ARBA" id="ARBA00023315"/>
    </source>
</evidence>
<evidence type="ECO:0000313" key="4">
    <source>
        <dbReference type="EMBL" id="NLR94688.1"/>
    </source>
</evidence>
<evidence type="ECO:0000259" key="3">
    <source>
        <dbReference type="PROSITE" id="PS51186"/>
    </source>
</evidence>
<organism evidence="4 5">
    <name type="scientific">Flammeovirga agarivorans</name>
    <dbReference type="NCBI Taxonomy" id="2726742"/>
    <lineage>
        <taxon>Bacteria</taxon>
        <taxon>Pseudomonadati</taxon>
        <taxon>Bacteroidota</taxon>
        <taxon>Cytophagia</taxon>
        <taxon>Cytophagales</taxon>
        <taxon>Flammeovirgaceae</taxon>
        <taxon>Flammeovirga</taxon>
    </lineage>
</organism>
<dbReference type="Gene3D" id="3.40.630.30">
    <property type="match status" value="1"/>
</dbReference>
<reference evidence="4 5" key="1">
    <citation type="submission" date="2020-04" db="EMBL/GenBank/DDBJ databases">
        <title>Flammeovirga sp. SR4, a novel species isolated from seawater.</title>
        <authorList>
            <person name="Wang X."/>
        </authorList>
    </citation>
    <scope>NUCLEOTIDE SEQUENCE [LARGE SCALE GENOMIC DNA]</scope>
    <source>
        <strain evidence="4 5">SR4</strain>
    </source>
</reference>
<keyword evidence="1 4" id="KW-0808">Transferase</keyword>
<name>A0A7X8SR07_9BACT</name>
<feature type="domain" description="N-acetyltransferase" evidence="3">
    <location>
        <begin position="1"/>
        <end position="146"/>
    </location>
</feature>
<proteinExistence type="predicted"/>
<keyword evidence="2" id="KW-0012">Acyltransferase</keyword>
<dbReference type="Pfam" id="PF00583">
    <property type="entry name" value="Acetyltransf_1"/>
    <property type="match status" value="1"/>
</dbReference>
<evidence type="ECO:0000256" key="1">
    <source>
        <dbReference type="ARBA" id="ARBA00022679"/>
    </source>
</evidence>